<proteinExistence type="predicted"/>
<comment type="caution">
    <text evidence="1">The sequence shown here is derived from an EMBL/GenBank/DDBJ whole genome shotgun (WGS) entry which is preliminary data.</text>
</comment>
<reference evidence="1 2" key="1">
    <citation type="submission" date="2024-01" db="EMBL/GenBank/DDBJ databases">
        <title>A telomere-to-telomere, gap-free genome of sweet tea (Lithocarpus litseifolius).</title>
        <authorList>
            <person name="Zhou J."/>
        </authorList>
    </citation>
    <scope>NUCLEOTIDE SEQUENCE [LARGE SCALE GENOMIC DNA]</scope>
    <source>
        <strain evidence="1">Zhou-2022a</strain>
        <tissue evidence="1">Leaf</tissue>
    </source>
</reference>
<gene>
    <name evidence="1" type="ORF">SO802_002073</name>
</gene>
<dbReference type="Proteomes" id="UP001459277">
    <property type="component" value="Unassembled WGS sequence"/>
</dbReference>
<sequence>MFYETGGGLNAEAVGGCEIFKGKIVFLSFGKVSNAEAIRLNLWLKKEELHTMQYPRYCTGYGSPANRSMSAHKNLLIAAPLPAQGALLTSVNHRGSSLCGHLAVVGAVRSLMSFRYSFKMKSDLAQTKTKALLDSSLYDPYQALSSSNPSLQALFTGIAGIHVKQANYLRACIVNYVSVHQ</sequence>
<dbReference type="EMBL" id="JAZDWU010000001">
    <property type="protein sequence ID" value="KAL0015004.1"/>
    <property type="molecule type" value="Genomic_DNA"/>
</dbReference>
<protein>
    <submittedName>
        <fullName evidence="1">Uncharacterized protein</fullName>
    </submittedName>
</protein>
<evidence type="ECO:0000313" key="1">
    <source>
        <dbReference type="EMBL" id="KAL0015004.1"/>
    </source>
</evidence>
<dbReference type="AlphaFoldDB" id="A0AAW2DXX0"/>
<accession>A0AAW2DXX0</accession>
<name>A0AAW2DXX0_9ROSI</name>
<evidence type="ECO:0000313" key="2">
    <source>
        <dbReference type="Proteomes" id="UP001459277"/>
    </source>
</evidence>
<keyword evidence="2" id="KW-1185">Reference proteome</keyword>
<organism evidence="1 2">
    <name type="scientific">Lithocarpus litseifolius</name>
    <dbReference type="NCBI Taxonomy" id="425828"/>
    <lineage>
        <taxon>Eukaryota</taxon>
        <taxon>Viridiplantae</taxon>
        <taxon>Streptophyta</taxon>
        <taxon>Embryophyta</taxon>
        <taxon>Tracheophyta</taxon>
        <taxon>Spermatophyta</taxon>
        <taxon>Magnoliopsida</taxon>
        <taxon>eudicotyledons</taxon>
        <taxon>Gunneridae</taxon>
        <taxon>Pentapetalae</taxon>
        <taxon>rosids</taxon>
        <taxon>fabids</taxon>
        <taxon>Fagales</taxon>
        <taxon>Fagaceae</taxon>
        <taxon>Lithocarpus</taxon>
    </lineage>
</organism>